<dbReference type="AlphaFoldDB" id="Q11A26"/>
<dbReference type="RefSeq" id="WP_011610046.1">
    <property type="nucleotide sequence ID" value="NC_008312.1"/>
</dbReference>
<sequence>MPISNKPQLQSPPFSINNVKVAFDCPRLFYLKHSFGGNHPFFPKNYIQEIDNAFLDLANQLMNMIWQESRIKVLFAGQFEGLVVGAIANQIQQLFYGLIFFPYLQTIITKDATLTTALYQIWRVLTKMIFNISKIIVKNRRYCHESVVLHRTLIMGETLVDYTFKIPDGKTQKLTGKVNNLIFDFESRRLCVVHFQTYETVEVLSHLIGVALHSFLLKQKKKVPVDALVYWVLPELGEYYYSWEKLENVVESLVPNKLEEMREWLKWEEFQPGSPPPTEKEYLCDICPQKERCQSFFDGGG</sequence>
<evidence type="ECO:0000313" key="1">
    <source>
        <dbReference type="EMBL" id="ABG49648.1"/>
    </source>
</evidence>
<dbReference type="HOGENOM" id="CLU_924200_0_0_3"/>
<dbReference type="OrthoDB" id="9807790at2"/>
<protein>
    <submittedName>
        <fullName evidence="1">Uncharacterized protein</fullName>
    </submittedName>
</protein>
<accession>Q11A26</accession>
<proteinExistence type="predicted"/>
<organism evidence="1">
    <name type="scientific">Trichodesmium erythraeum (strain IMS101)</name>
    <dbReference type="NCBI Taxonomy" id="203124"/>
    <lineage>
        <taxon>Bacteria</taxon>
        <taxon>Bacillati</taxon>
        <taxon>Cyanobacteriota</taxon>
        <taxon>Cyanophyceae</taxon>
        <taxon>Oscillatoriophycideae</taxon>
        <taxon>Oscillatoriales</taxon>
        <taxon>Microcoleaceae</taxon>
        <taxon>Trichodesmium</taxon>
    </lineage>
</organism>
<gene>
    <name evidence="1" type="ordered locus">Tery_0153</name>
</gene>
<dbReference type="KEGG" id="ter:Tery_0153"/>
<dbReference type="STRING" id="203124.Tery_0153"/>
<name>Q11A26_TRIEI</name>
<reference evidence="1" key="1">
    <citation type="submission" date="2006-06" db="EMBL/GenBank/DDBJ databases">
        <title>Complete sequence of Trichodesmium erythraeum IMS101.</title>
        <authorList>
            <consortium name="US DOE Joint Genome Institute"/>
            <person name="Copeland A."/>
            <person name="Lucas S."/>
            <person name="Lapidus A."/>
            <person name="Barry K."/>
            <person name="Detter J.C."/>
            <person name="Glavina del Rio T."/>
            <person name="Hammon N."/>
            <person name="Israni S."/>
            <person name="Dalin E."/>
            <person name="Tice H."/>
            <person name="Pitluck S."/>
            <person name="Kiss H."/>
            <person name="Munk A.C."/>
            <person name="Brettin T."/>
            <person name="Bruce D."/>
            <person name="Han C."/>
            <person name="Tapia R."/>
            <person name="Gilna P."/>
            <person name="Schmutz J."/>
            <person name="Larimer F."/>
            <person name="Land M."/>
            <person name="Hauser L."/>
            <person name="Kyrpides N."/>
            <person name="Kim E."/>
            <person name="Richardson P."/>
        </authorList>
    </citation>
    <scope>NUCLEOTIDE SEQUENCE [LARGE SCALE GENOMIC DNA]</scope>
    <source>
        <strain evidence="1">IMS101</strain>
    </source>
</reference>
<dbReference type="EMBL" id="CP000393">
    <property type="protein sequence ID" value="ABG49648.1"/>
    <property type="molecule type" value="Genomic_DNA"/>
</dbReference>
<dbReference type="eggNOG" id="COG2887">
    <property type="taxonomic scope" value="Bacteria"/>
</dbReference>